<evidence type="ECO:0000313" key="3">
    <source>
        <dbReference type="Proteomes" id="UP000250321"/>
    </source>
</evidence>
<name>A0A314UYI3_PRUYE</name>
<dbReference type="Proteomes" id="UP000250321">
    <property type="component" value="Unassembled WGS sequence"/>
</dbReference>
<evidence type="ECO:0000256" key="1">
    <source>
        <dbReference type="SAM" id="MobiDB-lite"/>
    </source>
</evidence>
<reference evidence="2 3" key="1">
    <citation type="submission" date="2018-02" db="EMBL/GenBank/DDBJ databases">
        <title>Draft genome of wild Prunus yedoensis var. nudiflora.</title>
        <authorList>
            <person name="Baek S."/>
            <person name="Kim J.-H."/>
            <person name="Choi K."/>
            <person name="Kim G.-B."/>
            <person name="Cho A."/>
            <person name="Jang H."/>
            <person name="Shin C.-H."/>
            <person name="Yu H.-J."/>
            <person name="Mun J.-H."/>
        </authorList>
    </citation>
    <scope>NUCLEOTIDE SEQUENCE [LARGE SCALE GENOMIC DNA]</scope>
    <source>
        <strain evidence="3">cv. Jeju island</strain>
        <tissue evidence="2">Leaf</tissue>
    </source>
</reference>
<sequence length="92" mass="9759">MGEKKQAEQHNNTPDKQPHATKDINVISGGATIAGDSNKAQKEYAQRTQGGLEALSIGPGYRTPKSPKLGSASLMLSPSLHCQPHALDEIPN</sequence>
<accession>A0A314UYI3</accession>
<protein>
    <submittedName>
        <fullName evidence="2">Uncharacterized protein</fullName>
    </submittedName>
</protein>
<dbReference type="EMBL" id="PJQY01002808">
    <property type="protein sequence ID" value="PQM42520.1"/>
    <property type="molecule type" value="Genomic_DNA"/>
</dbReference>
<dbReference type="AlphaFoldDB" id="A0A314UYI3"/>
<comment type="caution">
    <text evidence="2">The sequence shown here is derived from an EMBL/GenBank/DDBJ whole genome shotgun (WGS) entry which is preliminary data.</text>
</comment>
<evidence type="ECO:0000313" key="2">
    <source>
        <dbReference type="EMBL" id="PQM42520.1"/>
    </source>
</evidence>
<organism evidence="2 3">
    <name type="scientific">Prunus yedoensis var. nudiflora</name>
    <dbReference type="NCBI Taxonomy" id="2094558"/>
    <lineage>
        <taxon>Eukaryota</taxon>
        <taxon>Viridiplantae</taxon>
        <taxon>Streptophyta</taxon>
        <taxon>Embryophyta</taxon>
        <taxon>Tracheophyta</taxon>
        <taxon>Spermatophyta</taxon>
        <taxon>Magnoliopsida</taxon>
        <taxon>eudicotyledons</taxon>
        <taxon>Gunneridae</taxon>
        <taxon>Pentapetalae</taxon>
        <taxon>rosids</taxon>
        <taxon>fabids</taxon>
        <taxon>Rosales</taxon>
        <taxon>Rosaceae</taxon>
        <taxon>Amygdaloideae</taxon>
        <taxon>Amygdaleae</taxon>
        <taxon>Prunus</taxon>
    </lineage>
</organism>
<keyword evidence="3" id="KW-1185">Reference proteome</keyword>
<gene>
    <name evidence="2" type="ORF">Pyn_14012</name>
</gene>
<proteinExistence type="predicted"/>
<feature type="region of interest" description="Disordered" evidence="1">
    <location>
        <begin position="1"/>
        <end position="92"/>
    </location>
</feature>